<dbReference type="Proteomes" id="UP000053872">
    <property type="component" value="Unassembled WGS sequence"/>
</dbReference>
<dbReference type="AlphaFoldDB" id="A0A2I0LPS1"/>
<dbReference type="InParanoid" id="A0A2I0LPS1"/>
<proteinExistence type="predicted"/>
<reference evidence="1 2" key="1">
    <citation type="journal article" date="2013" name="Science">
        <title>Genomic diversity and evolution of the head crest in the rock pigeon.</title>
        <authorList>
            <person name="Shapiro M.D."/>
            <person name="Kronenberg Z."/>
            <person name="Li C."/>
            <person name="Domyan E.T."/>
            <person name="Pan H."/>
            <person name="Campbell M."/>
            <person name="Tan H."/>
            <person name="Huff C.D."/>
            <person name="Hu H."/>
            <person name="Vickrey A.I."/>
            <person name="Nielsen S.C."/>
            <person name="Stringham S.A."/>
            <person name="Hu H."/>
            <person name="Willerslev E."/>
            <person name="Gilbert M.T."/>
            <person name="Yandell M."/>
            <person name="Zhang G."/>
            <person name="Wang J."/>
        </authorList>
    </citation>
    <scope>NUCLEOTIDE SEQUENCE [LARGE SCALE GENOMIC DNA]</scope>
    <source>
        <tissue evidence="1">Blood</tissue>
    </source>
</reference>
<organism evidence="1 2">
    <name type="scientific">Columba livia</name>
    <name type="common">Rock dove</name>
    <dbReference type="NCBI Taxonomy" id="8932"/>
    <lineage>
        <taxon>Eukaryota</taxon>
        <taxon>Metazoa</taxon>
        <taxon>Chordata</taxon>
        <taxon>Craniata</taxon>
        <taxon>Vertebrata</taxon>
        <taxon>Euteleostomi</taxon>
        <taxon>Archelosauria</taxon>
        <taxon>Archosauria</taxon>
        <taxon>Dinosauria</taxon>
        <taxon>Saurischia</taxon>
        <taxon>Theropoda</taxon>
        <taxon>Coelurosauria</taxon>
        <taxon>Aves</taxon>
        <taxon>Neognathae</taxon>
        <taxon>Neoaves</taxon>
        <taxon>Columbimorphae</taxon>
        <taxon>Columbiformes</taxon>
        <taxon>Columbidae</taxon>
        <taxon>Columba</taxon>
    </lineage>
</organism>
<keyword evidence="2" id="KW-1185">Reference proteome</keyword>
<evidence type="ECO:0000313" key="2">
    <source>
        <dbReference type="Proteomes" id="UP000053872"/>
    </source>
</evidence>
<gene>
    <name evidence="1" type="primary">NRTN</name>
    <name evidence="1" type="ORF">A306_00011543</name>
</gene>
<sequence length="263" mass="27987">MDGVQHIRRTVVLPAKRVAKRVSPEQAVPQAAEVTGDRCGVHCKPHALCVGVRHMPGHCTRAVFVHGRRCAGVAAYGVVLVLCGTGQGVLHTRWVLQAVFCVQCALQGVLHAWCASWVVLHTRCALQGVLQAWCVLRGVLHTRCALWGVLQARCALQGVLHTQRALRGVLQRGVCCTAAGAQPCALALPHAGVSQGPITVLVSLRCQGAAQLRIPMFGSRDAPTAVCTWGKSSGSAPCAGSCPRCHRLTPRSPGLFFLKLMII</sequence>
<accession>A0A2I0LPS1</accession>
<dbReference type="EMBL" id="AKCR02000147">
    <property type="protein sequence ID" value="PKK19435.1"/>
    <property type="molecule type" value="Genomic_DNA"/>
</dbReference>
<comment type="caution">
    <text evidence="1">The sequence shown here is derived from an EMBL/GenBank/DDBJ whole genome shotgun (WGS) entry which is preliminary data.</text>
</comment>
<protein>
    <submittedName>
        <fullName evidence="1">Neurturin</fullName>
    </submittedName>
</protein>
<evidence type="ECO:0000313" key="1">
    <source>
        <dbReference type="EMBL" id="PKK19435.1"/>
    </source>
</evidence>
<name>A0A2I0LPS1_COLLI</name>